<reference evidence="1" key="1">
    <citation type="submission" date="2018-02" db="EMBL/GenBank/DDBJ databases">
        <title>Rhizophora mucronata_Transcriptome.</title>
        <authorList>
            <person name="Meera S.P."/>
            <person name="Sreeshan A."/>
            <person name="Augustine A."/>
        </authorList>
    </citation>
    <scope>NUCLEOTIDE SEQUENCE</scope>
    <source>
        <tissue evidence="1">Leaf</tissue>
    </source>
</reference>
<sequence>MGPYVDVANFPYLLDAKMPMFQPSEQCPCIRQVHSFLVGFEVKITASNPASNINGFVSRDI</sequence>
<dbReference type="EMBL" id="GGEC01042024">
    <property type="protein sequence ID" value="MBX22508.1"/>
    <property type="molecule type" value="Transcribed_RNA"/>
</dbReference>
<name>A0A2P2LX29_RHIMU</name>
<dbReference type="AlphaFoldDB" id="A0A2P2LX29"/>
<proteinExistence type="predicted"/>
<accession>A0A2P2LX29</accession>
<protein>
    <submittedName>
        <fullName evidence="1">Uncharacterized protein</fullName>
    </submittedName>
</protein>
<organism evidence="1">
    <name type="scientific">Rhizophora mucronata</name>
    <name type="common">Asiatic mangrove</name>
    <dbReference type="NCBI Taxonomy" id="61149"/>
    <lineage>
        <taxon>Eukaryota</taxon>
        <taxon>Viridiplantae</taxon>
        <taxon>Streptophyta</taxon>
        <taxon>Embryophyta</taxon>
        <taxon>Tracheophyta</taxon>
        <taxon>Spermatophyta</taxon>
        <taxon>Magnoliopsida</taxon>
        <taxon>eudicotyledons</taxon>
        <taxon>Gunneridae</taxon>
        <taxon>Pentapetalae</taxon>
        <taxon>rosids</taxon>
        <taxon>fabids</taxon>
        <taxon>Malpighiales</taxon>
        <taxon>Rhizophoraceae</taxon>
        <taxon>Rhizophora</taxon>
    </lineage>
</organism>
<evidence type="ECO:0000313" key="1">
    <source>
        <dbReference type="EMBL" id="MBX22508.1"/>
    </source>
</evidence>